<dbReference type="InterPro" id="IPR011761">
    <property type="entry name" value="ATP-grasp"/>
</dbReference>
<dbReference type="OrthoDB" id="24041at2"/>
<dbReference type="Gene3D" id="3.40.50.20">
    <property type="match status" value="1"/>
</dbReference>
<comment type="caution">
    <text evidence="6">The sequence shown here is derived from an EMBL/GenBank/DDBJ whole genome shotgun (WGS) entry which is preliminary data.</text>
</comment>
<dbReference type="GO" id="GO:0005524">
    <property type="term" value="F:ATP binding"/>
    <property type="evidence" value="ECO:0007669"/>
    <property type="project" value="UniProtKB-UniRule"/>
</dbReference>
<keyword evidence="2 4" id="KW-0547">Nucleotide-binding</keyword>
<evidence type="ECO:0000256" key="1">
    <source>
        <dbReference type="ARBA" id="ARBA00022598"/>
    </source>
</evidence>
<dbReference type="PANTHER" id="PTHR43585:SF2">
    <property type="entry name" value="ATP-GRASP ENZYME FSQD"/>
    <property type="match status" value="1"/>
</dbReference>
<proteinExistence type="predicted"/>
<reference evidence="6 7" key="1">
    <citation type="submission" date="2018-03" db="EMBL/GenBank/DDBJ databases">
        <title>Draft Genome Sequences of the Obligatory Marine Myxobacteria Enhygromyxa salina SWB007.</title>
        <authorList>
            <person name="Poehlein A."/>
            <person name="Moghaddam J.A."/>
            <person name="Harms H."/>
            <person name="Alanjari M."/>
            <person name="Koenig G.M."/>
            <person name="Daniel R."/>
            <person name="Schaeberle T.F."/>
        </authorList>
    </citation>
    <scope>NUCLEOTIDE SEQUENCE [LARGE SCALE GENOMIC DNA]</scope>
    <source>
        <strain evidence="6 7">SWB007</strain>
    </source>
</reference>
<evidence type="ECO:0000256" key="2">
    <source>
        <dbReference type="ARBA" id="ARBA00022741"/>
    </source>
</evidence>
<dbReference type="Gene3D" id="3.30.470.20">
    <property type="entry name" value="ATP-grasp fold, B domain"/>
    <property type="match status" value="1"/>
</dbReference>
<keyword evidence="1 6" id="KW-0436">Ligase</keyword>
<evidence type="ECO:0000256" key="3">
    <source>
        <dbReference type="ARBA" id="ARBA00022840"/>
    </source>
</evidence>
<organism evidence="6 7">
    <name type="scientific">Enhygromyxa salina</name>
    <dbReference type="NCBI Taxonomy" id="215803"/>
    <lineage>
        <taxon>Bacteria</taxon>
        <taxon>Pseudomonadati</taxon>
        <taxon>Myxococcota</taxon>
        <taxon>Polyangia</taxon>
        <taxon>Nannocystales</taxon>
        <taxon>Nannocystaceae</taxon>
        <taxon>Enhygromyxa</taxon>
    </lineage>
</organism>
<evidence type="ECO:0000313" key="7">
    <source>
        <dbReference type="Proteomes" id="UP000238823"/>
    </source>
</evidence>
<name>A0A2S9YPA3_9BACT</name>
<protein>
    <submittedName>
        <fullName evidence="6">Alanine-anticapsin ligase BacD</fullName>
        <ecNumber evidence="6">6.3.2.49</ecNumber>
    </submittedName>
</protein>
<dbReference type="SUPFAM" id="SSF56059">
    <property type="entry name" value="Glutathione synthetase ATP-binding domain-like"/>
    <property type="match status" value="1"/>
</dbReference>
<dbReference type="Pfam" id="PF02786">
    <property type="entry name" value="CPSase_L_D2"/>
    <property type="match status" value="1"/>
</dbReference>
<evidence type="ECO:0000313" key="6">
    <source>
        <dbReference type="EMBL" id="PRQ06902.1"/>
    </source>
</evidence>
<dbReference type="GO" id="GO:0034026">
    <property type="term" value="F:L-amino-acid alpha-ligase activity"/>
    <property type="evidence" value="ECO:0007669"/>
    <property type="project" value="UniProtKB-EC"/>
</dbReference>
<evidence type="ECO:0000259" key="5">
    <source>
        <dbReference type="PROSITE" id="PS50975"/>
    </source>
</evidence>
<dbReference type="AlphaFoldDB" id="A0A2S9YPA3"/>
<dbReference type="EMBL" id="PVNL01000064">
    <property type="protein sequence ID" value="PRQ06902.1"/>
    <property type="molecule type" value="Genomic_DNA"/>
</dbReference>
<accession>A0A2S9YPA3</accession>
<dbReference type="PROSITE" id="PS50975">
    <property type="entry name" value="ATP_GRASP"/>
    <property type="match status" value="1"/>
</dbReference>
<dbReference type="InterPro" id="IPR013815">
    <property type="entry name" value="ATP_grasp_subdomain_1"/>
</dbReference>
<dbReference type="InterPro" id="IPR052032">
    <property type="entry name" value="ATP-dep_AA_Ligase"/>
</dbReference>
<keyword evidence="3 4" id="KW-0067">ATP-binding</keyword>
<gene>
    <name evidence="6" type="primary">bacD_1</name>
    <name evidence="6" type="ORF">ENSA7_34400</name>
</gene>
<sequence length="414" mass="46022">MTEEGSREAMKVLFLSPHYPEEMPEFTRGLAEVGAQVYGVGELPARALPPKVKRHLHDYLQLPGLMDESRSLGRLVDVARQIGADRVETLWEPLVMLAASVREALGMPGMHRDTALGFRDKPIMKARLVPAGVRMPRNARSATVEGALQAAREIGYPVVLKPVAGAGTADTWRVDDEDQAKAKLATMGHVVEVSIEEFIAGEEFTYDVVTVEGKPVFESVTQYHPPPLQGRTLEWISPAQITLRDPYIPATEVGIELGRQVLTALNMGTGFAHLEWFKTSKGEAVFSEIACRSGGGKLMDAINAANEIDIYREWARAVCWHSFEAVPKRRYHVATVFKRAFGQGRITRIEGLDKVYRRCHGGLVIADLLPVGHPRRNWKATLLGDGYVMMRSVDYRDLCEMRDEAVNSLRMFAG</sequence>
<dbReference type="InterPro" id="IPR005479">
    <property type="entry name" value="CPAse_ATP-bd"/>
</dbReference>
<dbReference type="GO" id="GO:0046872">
    <property type="term" value="F:metal ion binding"/>
    <property type="evidence" value="ECO:0007669"/>
    <property type="project" value="InterPro"/>
</dbReference>
<dbReference type="Gene3D" id="3.30.1490.20">
    <property type="entry name" value="ATP-grasp fold, A domain"/>
    <property type="match status" value="1"/>
</dbReference>
<dbReference type="RefSeq" id="WP_146157805.1">
    <property type="nucleotide sequence ID" value="NZ_PVNL01000064.1"/>
</dbReference>
<dbReference type="Proteomes" id="UP000238823">
    <property type="component" value="Unassembled WGS sequence"/>
</dbReference>
<dbReference type="PANTHER" id="PTHR43585">
    <property type="entry name" value="FUMIPYRROLE BIOSYNTHESIS PROTEIN C"/>
    <property type="match status" value="1"/>
</dbReference>
<dbReference type="EC" id="6.3.2.49" evidence="6"/>
<feature type="domain" description="ATP-grasp" evidence="5">
    <location>
        <begin position="125"/>
        <end position="319"/>
    </location>
</feature>
<evidence type="ECO:0000256" key="4">
    <source>
        <dbReference type="PROSITE-ProRule" id="PRU00409"/>
    </source>
</evidence>